<feature type="compositionally biased region" description="Basic and acidic residues" evidence="1">
    <location>
        <begin position="160"/>
        <end position="169"/>
    </location>
</feature>
<dbReference type="Proteomes" id="UP000237000">
    <property type="component" value="Unassembled WGS sequence"/>
</dbReference>
<feature type="region of interest" description="Disordered" evidence="1">
    <location>
        <begin position="136"/>
        <end position="179"/>
    </location>
</feature>
<accession>A0A2P5FNU8</accession>
<sequence length="201" mass="22103">MHERGAVSQRRRHSPFQQIVIQPEVLKLLELAEARRNLSGELVVREVDQLELRQVRDAPRNVAGEAIGGEIEVPDRRGEIAGNGAGEAVLGGVEDLKAGEVSDLRREIAGEGVVLEEQRPEKRAFGDRGRDRAIERVGAETQLPEHSKVPDVVTESATELEPRQSELRDSVVGAPDSAPVAWSRRRRGVPAAQRAERVVKV</sequence>
<keyword evidence="3" id="KW-1185">Reference proteome</keyword>
<evidence type="ECO:0000313" key="2">
    <source>
        <dbReference type="EMBL" id="PON99497.1"/>
    </source>
</evidence>
<dbReference type="InParanoid" id="A0A2P5FNU8"/>
<comment type="caution">
    <text evidence="2">The sequence shown here is derived from an EMBL/GenBank/DDBJ whole genome shotgun (WGS) entry which is preliminary data.</text>
</comment>
<name>A0A2P5FNU8_TREOI</name>
<protein>
    <submittedName>
        <fullName evidence="2">Uncharacterized protein</fullName>
    </submittedName>
</protein>
<evidence type="ECO:0000313" key="3">
    <source>
        <dbReference type="Proteomes" id="UP000237000"/>
    </source>
</evidence>
<proteinExistence type="predicted"/>
<organism evidence="2 3">
    <name type="scientific">Trema orientale</name>
    <name type="common">Charcoal tree</name>
    <name type="synonym">Celtis orientalis</name>
    <dbReference type="NCBI Taxonomy" id="63057"/>
    <lineage>
        <taxon>Eukaryota</taxon>
        <taxon>Viridiplantae</taxon>
        <taxon>Streptophyta</taxon>
        <taxon>Embryophyta</taxon>
        <taxon>Tracheophyta</taxon>
        <taxon>Spermatophyta</taxon>
        <taxon>Magnoliopsida</taxon>
        <taxon>eudicotyledons</taxon>
        <taxon>Gunneridae</taxon>
        <taxon>Pentapetalae</taxon>
        <taxon>rosids</taxon>
        <taxon>fabids</taxon>
        <taxon>Rosales</taxon>
        <taxon>Cannabaceae</taxon>
        <taxon>Trema</taxon>
    </lineage>
</organism>
<reference evidence="3" key="1">
    <citation type="submission" date="2016-06" db="EMBL/GenBank/DDBJ databases">
        <title>Parallel loss of symbiosis genes in relatives of nitrogen-fixing non-legume Parasponia.</title>
        <authorList>
            <person name="Van Velzen R."/>
            <person name="Holmer R."/>
            <person name="Bu F."/>
            <person name="Rutten L."/>
            <person name="Van Zeijl A."/>
            <person name="Liu W."/>
            <person name="Santuari L."/>
            <person name="Cao Q."/>
            <person name="Sharma T."/>
            <person name="Shen D."/>
            <person name="Roswanjaya Y."/>
            <person name="Wardhani T."/>
            <person name="Kalhor M.S."/>
            <person name="Jansen J."/>
            <person name="Van den Hoogen J."/>
            <person name="Gungor B."/>
            <person name="Hartog M."/>
            <person name="Hontelez J."/>
            <person name="Verver J."/>
            <person name="Yang W.-C."/>
            <person name="Schijlen E."/>
            <person name="Repin R."/>
            <person name="Schilthuizen M."/>
            <person name="Schranz E."/>
            <person name="Heidstra R."/>
            <person name="Miyata K."/>
            <person name="Fedorova E."/>
            <person name="Kohlen W."/>
            <person name="Bisseling T."/>
            <person name="Smit S."/>
            <person name="Geurts R."/>
        </authorList>
    </citation>
    <scope>NUCLEOTIDE SEQUENCE [LARGE SCALE GENOMIC DNA]</scope>
    <source>
        <strain evidence="3">cv. RG33-2</strain>
    </source>
</reference>
<dbReference type="AlphaFoldDB" id="A0A2P5FNU8"/>
<dbReference type="EMBL" id="JXTC01000018">
    <property type="protein sequence ID" value="PON99497.1"/>
    <property type="molecule type" value="Genomic_DNA"/>
</dbReference>
<dbReference type="OrthoDB" id="10301203at2759"/>
<feature type="compositionally biased region" description="Basic and acidic residues" evidence="1">
    <location>
        <begin position="136"/>
        <end position="149"/>
    </location>
</feature>
<gene>
    <name evidence="2" type="ORF">TorRG33x02_046640</name>
</gene>
<evidence type="ECO:0000256" key="1">
    <source>
        <dbReference type="SAM" id="MobiDB-lite"/>
    </source>
</evidence>